<evidence type="ECO:0000256" key="6">
    <source>
        <dbReference type="ARBA" id="ARBA00022989"/>
    </source>
</evidence>
<evidence type="ECO:0000256" key="7">
    <source>
        <dbReference type="ARBA" id="ARBA00023136"/>
    </source>
</evidence>
<evidence type="ECO:0000313" key="9">
    <source>
        <dbReference type="EMBL" id="SMP60098.1"/>
    </source>
</evidence>
<comment type="subcellular location">
    <subcellularLocation>
        <location evidence="1">Cell membrane</location>
        <topology evidence="1">Multi-pass membrane protein</topology>
    </subcellularLocation>
</comment>
<evidence type="ECO:0000256" key="5">
    <source>
        <dbReference type="ARBA" id="ARBA00022692"/>
    </source>
</evidence>
<feature type="transmembrane region" description="Helical" evidence="8">
    <location>
        <begin position="345"/>
        <end position="373"/>
    </location>
</feature>
<dbReference type="GO" id="GO:0055085">
    <property type="term" value="P:transmembrane transport"/>
    <property type="evidence" value="ECO:0007669"/>
    <property type="project" value="TreeGrafter"/>
</dbReference>
<evidence type="ECO:0000256" key="8">
    <source>
        <dbReference type="SAM" id="Phobius"/>
    </source>
</evidence>
<evidence type="ECO:0000256" key="2">
    <source>
        <dbReference type="ARBA" id="ARBA00009773"/>
    </source>
</evidence>
<dbReference type="PANTHER" id="PTHR21716:SF53">
    <property type="entry name" value="PERMEASE PERM-RELATED"/>
    <property type="match status" value="1"/>
</dbReference>
<evidence type="ECO:0000313" key="10">
    <source>
        <dbReference type="Proteomes" id="UP001158066"/>
    </source>
</evidence>
<feature type="transmembrane region" description="Helical" evidence="8">
    <location>
        <begin position="12"/>
        <end position="30"/>
    </location>
</feature>
<keyword evidence="4" id="KW-1003">Cell membrane</keyword>
<dbReference type="Pfam" id="PF01594">
    <property type="entry name" value="AI-2E_transport"/>
    <property type="match status" value="1"/>
</dbReference>
<gene>
    <name evidence="9" type="ORF">SAMN06296020_10845</name>
</gene>
<keyword evidence="10" id="KW-1185">Reference proteome</keyword>
<accession>A0AA46AJB8</accession>
<dbReference type="Proteomes" id="UP001158066">
    <property type="component" value="Unassembled WGS sequence"/>
</dbReference>
<keyword evidence="7 8" id="KW-0472">Membrane</keyword>
<dbReference type="GO" id="GO:0005886">
    <property type="term" value="C:plasma membrane"/>
    <property type="evidence" value="ECO:0007669"/>
    <property type="project" value="UniProtKB-SubCell"/>
</dbReference>
<keyword evidence="6 8" id="KW-1133">Transmembrane helix</keyword>
<dbReference type="EMBL" id="FXUF01000008">
    <property type="protein sequence ID" value="SMP60098.1"/>
    <property type="molecule type" value="Genomic_DNA"/>
</dbReference>
<evidence type="ECO:0000256" key="3">
    <source>
        <dbReference type="ARBA" id="ARBA00022448"/>
    </source>
</evidence>
<evidence type="ECO:0000256" key="4">
    <source>
        <dbReference type="ARBA" id="ARBA00022475"/>
    </source>
</evidence>
<dbReference type="PANTHER" id="PTHR21716">
    <property type="entry name" value="TRANSMEMBRANE PROTEIN"/>
    <property type="match status" value="1"/>
</dbReference>
<keyword evidence="3" id="KW-0813">Transport</keyword>
<keyword evidence="5 8" id="KW-0812">Transmembrane</keyword>
<proteinExistence type="inferred from homology"/>
<feature type="transmembrane region" description="Helical" evidence="8">
    <location>
        <begin position="188"/>
        <end position="210"/>
    </location>
</feature>
<organism evidence="9 10">
    <name type="scientific">Anoxynatronum buryatiense</name>
    <dbReference type="NCBI Taxonomy" id="489973"/>
    <lineage>
        <taxon>Bacteria</taxon>
        <taxon>Bacillati</taxon>
        <taxon>Bacillota</taxon>
        <taxon>Clostridia</taxon>
        <taxon>Eubacteriales</taxon>
        <taxon>Clostridiaceae</taxon>
        <taxon>Anoxynatronum</taxon>
    </lineage>
</organism>
<dbReference type="InterPro" id="IPR002549">
    <property type="entry name" value="AI-2E-like"/>
</dbReference>
<protein>
    <submittedName>
        <fullName evidence="9">Predicted PurR-regulated permease PerM</fullName>
    </submittedName>
</protein>
<reference evidence="9" key="1">
    <citation type="submission" date="2017-05" db="EMBL/GenBank/DDBJ databases">
        <authorList>
            <person name="Varghese N."/>
            <person name="Submissions S."/>
        </authorList>
    </citation>
    <scope>NUCLEOTIDE SEQUENCE</scope>
    <source>
        <strain evidence="9">Su22</strain>
    </source>
</reference>
<comment type="caution">
    <text evidence="9">The sequence shown here is derived from an EMBL/GenBank/DDBJ whole genome shotgun (WGS) entry which is preliminary data.</text>
</comment>
<sequence length="404" mass="45935">MRIKWDRQYLKYTFYAALTIIIAIAFFHMVDNLSLFVSSIRTAFRWTRRLISPFIVAAFIAYLMNPGVRWFEHRVYGRIPSLNNRRRIKRNASIATVFLILASAIIGLVMVVAPQIAANIREIAKRAPEYAVFIENLVQNWSEEISSMRFYNMNVYEYLEPMEKKIISYFDQAGELLDTMVTMVVNRALIITSGFLNFLLGLVISFYALADKESFKKGIERFLRAFISSERVEGIKQFGRDADLLFSRFIVGKTLDSVIIGILCYIGMSFLNVRYALLLSVVVGVTNMIPYFGPFIGMVPAGFLTLFEGPMKALWVVLFILALQQFDGLYLGPKILGNSVGIPPFWVIFSIVVGGKLFGVMGMFLGVPVFGVIRLFVFRILDQLVAQKEALVPLIMEEDQQDTS</sequence>
<name>A0AA46AJB8_9CLOT</name>
<comment type="similarity">
    <text evidence="2">Belongs to the autoinducer-2 exporter (AI-2E) (TC 2.A.86) family.</text>
</comment>
<dbReference type="AlphaFoldDB" id="A0AA46AJB8"/>
<feature type="transmembrane region" description="Helical" evidence="8">
    <location>
        <begin position="50"/>
        <end position="71"/>
    </location>
</feature>
<dbReference type="RefSeq" id="WP_283409536.1">
    <property type="nucleotide sequence ID" value="NZ_FXUF01000008.1"/>
</dbReference>
<feature type="transmembrane region" description="Helical" evidence="8">
    <location>
        <begin position="92"/>
        <end position="113"/>
    </location>
</feature>
<evidence type="ECO:0000256" key="1">
    <source>
        <dbReference type="ARBA" id="ARBA00004651"/>
    </source>
</evidence>